<evidence type="ECO:0000259" key="2">
    <source>
        <dbReference type="PROSITE" id="PS50858"/>
    </source>
</evidence>
<feature type="compositionally biased region" description="Basic and acidic residues" evidence="1">
    <location>
        <begin position="402"/>
        <end position="414"/>
    </location>
</feature>
<comment type="caution">
    <text evidence="3">The sequence shown here is derived from an EMBL/GenBank/DDBJ whole genome shotgun (WGS) entry which is preliminary data.</text>
</comment>
<dbReference type="InterPro" id="IPR051494">
    <property type="entry name" value="BSD_domain-containing"/>
</dbReference>
<feature type="region of interest" description="Disordered" evidence="1">
    <location>
        <begin position="397"/>
        <end position="417"/>
    </location>
</feature>
<feature type="compositionally biased region" description="Polar residues" evidence="1">
    <location>
        <begin position="482"/>
        <end position="498"/>
    </location>
</feature>
<dbReference type="PROSITE" id="PS50858">
    <property type="entry name" value="BSD"/>
    <property type="match status" value="1"/>
</dbReference>
<evidence type="ECO:0000256" key="1">
    <source>
        <dbReference type="SAM" id="MobiDB-lite"/>
    </source>
</evidence>
<dbReference type="PANTHER" id="PTHR16019">
    <property type="entry name" value="SYNAPSE-ASSOCIATED PROTEIN"/>
    <property type="match status" value="1"/>
</dbReference>
<sequence length="590" mass="63584">MSTRRKSTSPEDGGGSWWGGWLQSAKDMSTAAYDMVKKDLAEFGCTMQKDAGHAVAVTSSTFKESLKTENTSAARDKVSKGLNALLEGISKALTVPPDDEGQIPITRGSAAGIYDRAKARLHAIQIDPDTYIQPPSGPPETFTMWCSGFDLESVKGEISELLVSKVEVRGLYTKLVPAEMSHVDFWQRYFYKVHQVQIDQARKEALMMRAEQSRTDDPINWDDDWSGDEEDQGSDWERLPRAGEPASAISVARGADRQVEAAVSSIPDGTALREENSVHVVDLDSCALSPVQETQTENSLVNMDREQNFSQVEDAMEREQNLLQVEVVSAAAHLSASTALDSCVQQESTDTALVLPNHVEPEVQTPVNLSSGSVSCEQKLSPNDHVALTVMTNADASPLEASETKKVAPGDAKESAPTCVGIQDQVPQSVSPLQQAEEVTATPLTTLSEIMPEASPACSPLMSATPTAELSSQVCLPDAMPSSPSSRTQQEPSQPSPMISTFSPMQEATVSLAVAVEGRDIKTTIKGDIVLVGSDHGSPVSTTSDPKDVSADEDWEQDLDIELTEEDMKAAEELAKKMGENIDLEVGNIC</sequence>
<feature type="region of interest" description="Disordered" evidence="1">
    <location>
        <begin position="469"/>
        <end position="498"/>
    </location>
</feature>
<dbReference type="SMART" id="SM00751">
    <property type="entry name" value="BSD"/>
    <property type="match status" value="1"/>
</dbReference>
<dbReference type="InterPro" id="IPR005607">
    <property type="entry name" value="BSD_dom"/>
</dbReference>
<evidence type="ECO:0000313" key="3">
    <source>
        <dbReference type="EMBL" id="PVD23823.1"/>
    </source>
</evidence>
<dbReference type="InterPro" id="IPR035925">
    <property type="entry name" value="BSD_dom_sf"/>
</dbReference>
<feature type="domain" description="BSD" evidence="2">
    <location>
        <begin position="145"/>
        <end position="197"/>
    </location>
</feature>
<dbReference type="EMBL" id="PZQS01000010">
    <property type="protein sequence ID" value="PVD23823.1"/>
    <property type="molecule type" value="Genomic_DNA"/>
</dbReference>
<feature type="region of interest" description="Disordered" evidence="1">
    <location>
        <begin position="213"/>
        <end position="243"/>
    </location>
</feature>
<evidence type="ECO:0000313" key="4">
    <source>
        <dbReference type="Proteomes" id="UP000245119"/>
    </source>
</evidence>
<protein>
    <recommendedName>
        <fullName evidence="2">BSD domain-containing protein</fullName>
    </recommendedName>
</protein>
<dbReference type="Gene3D" id="1.10.3970.10">
    <property type="entry name" value="BSD domain"/>
    <property type="match status" value="1"/>
</dbReference>
<organism evidence="3 4">
    <name type="scientific">Pomacea canaliculata</name>
    <name type="common">Golden apple snail</name>
    <dbReference type="NCBI Taxonomy" id="400727"/>
    <lineage>
        <taxon>Eukaryota</taxon>
        <taxon>Metazoa</taxon>
        <taxon>Spiralia</taxon>
        <taxon>Lophotrochozoa</taxon>
        <taxon>Mollusca</taxon>
        <taxon>Gastropoda</taxon>
        <taxon>Caenogastropoda</taxon>
        <taxon>Architaenioglossa</taxon>
        <taxon>Ampullarioidea</taxon>
        <taxon>Ampullariidae</taxon>
        <taxon>Pomacea</taxon>
    </lineage>
</organism>
<dbReference type="PANTHER" id="PTHR16019:SF5">
    <property type="entry name" value="BSD DOMAIN-CONTAINING PROTEIN 1"/>
    <property type="match status" value="1"/>
</dbReference>
<reference evidence="3 4" key="1">
    <citation type="submission" date="2018-04" db="EMBL/GenBank/DDBJ databases">
        <title>The genome of golden apple snail Pomacea canaliculata provides insight into stress tolerance and invasive adaptation.</title>
        <authorList>
            <person name="Liu C."/>
            <person name="Liu B."/>
            <person name="Ren Y."/>
            <person name="Zhang Y."/>
            <person name="Wang H."/>
            <person name="Li S."/>
            <person name="Jiang F."/>
            <person name="Yin L."/>
            <person name="Zhang G."/>
            <person name="Qian W."/>
            <person name="Fan W."/>
        </authorList>
    </citation>
    <scope>NUCLEOTIDE SEQUENCE [LARGE SCALE GENOMIC DNA]</scope>
    <source>
        <strain evidence="3">SZHN2017</strain>
        <tissue evidence="3">Muscle</tissue>
    </source>
</reference>
<dbReference type="Pfam" id="PF03909">
    <property type="entry name" value="BSD"/>
    <property type="match status" value="1"/>
</dbReference>
<dbReference type="GO" id="GO:0005737">
    <property type="term" value="C:cytoplasm"/>
    <property type="evidence" value="ECO:0007669"/>
    <property type="project" value="TreeGrafter"/>
</dbReference>
<keyword evidence="4" id="KW-1185">Reference proteome</keyword>
<dbReference type="STRING" id="400727.A0A2T7NRQ4"/>
<name>A0A2T7NRQ4_POMCA</name>
<dbReference type="SUPFAM" id="SSF140383">
    <property type="entry name" value="BSD domain-like"/>
    <property type="match status" value="1"/>
</dbReference>
<dbReference type="Proteomes" id="UP000245119">
    <property type="component" value="Linkage Group LG10"/>
</dbReference>
<dbReference type="AlphaFoldDB" id="A0A2T7NRQ4"/>
<gene>
    <name evidence="3" type="ORF">C0Q70_17097</name>
</gene>
<dbReference type="OrthoDB" id="73788at2759"/>
<accession>A0A2T7NRQ4</accession>
<feature type="compositionally biased region" description="Acidic residues" evidence="1">
    <location>
        <begin position="219"/>
        <end position="234"/>
    </location>
</feature>
<proteinExistence type="predicted"/>